<dbReference type="PANTHER" id="PTHR37422:SF13">
    <property type="entry name" value="LIPOPOLYSACCHARIDE BIOSYNTHESIS PROTEIN PA4999-RELATED"/>
    <property type="match status" value="1"/>
</dbReference>
<feature type="transmembrane region" description="Helical" evidence="5">
    <location>
        <begin position="208"/>
        <end position="234"/>
    </location>
</feature>
<feature type="transmembrane region" description="Helical" evidence="5">
    <location>
        <begin position="109"/>
        <end position="129"/>
    </location>
</feature>
<protein>
    <submittedName>
        <fullName evidence="7">O-antigen ligase family protein</fullName>
    </submittedName>
</protein>
<feature type="transmembrane region" description="Helical" evidence="5">
    <location>
        <begin position="323"/>
        <end position="348"/>
    </location>
</feature>
<feature type="transmembrane region" description="Helical" evidence="5">
    <location>
        <begin position="135"/>
        <end position="158"/>
    </location>
</feature>
<feature type="transmembrane region" description="Helical" evidence="5">
    <location>
        <begin position="79"/>
        <end position="97"/>
    </location>
</feature>
<accession>A0A540VRM2</accession>
<sequence>MSQMPATPLSNAIDVNARLHRYLGLWLLIALSVYVSSIYFYMGSESAHRKIYYIAIVLPFFVFVAWRPSFLRTLKHSRIMLLTLTMACLAVASVFYGDRYNLTEDLYDGVRYGLLILLLMALFSYLAVIDKRYPTYFVAVVGLASAVSAAHFTTQYFIDMGRIAIGPRMDMGIGYASHTIRMAELFAVGALAALAQWSRSTDHRMQTLWLGCVALSVGPMLLAQSRGPLLALVCAATAMCCLQRRWWTIASVMGIAVGMGAILLLLDIGYRDFSTVSSINVRFAIWKGAISDILQNPVLGVGWIDMANISTEVRGRFHQTHNIYLSVLLQGGVIGFIVFLALLVRGLFVGATKLDSAPEFAAGFLILVFFTVNGLVMTRWIYDNPALAWLQFWIPLGLLVIGELNDRRRAGESEGDVGRVDQDRL</sequence>
<evidence type="ECO:0000256" key="5">
    <source>
        <dbReference type="SAM" id="Phobius"/>
    </source>
</evidence>
<dbReference type="Proteomes" id="UP000315400">
    <property type="component" value="Unassembled WGS sequence"/>
</dbReference>
<evidence type="ECO:0000259" key="6">
    <source>
        <dbReference type="Pfam" id="PF04932"/>
    </source>
</evidence>
<keyword evidence="3 5" id="KW-1133">Transmembrane helix</keyword>
<feature type="transmembrane region" description="Helical" evidence="5">
    <location>
        <begin position="360"/>
        <end position="382"/>
    </location>
</feature>
<proteinExistence type="predicted"/>
<feature type="transmembrane region" description="Helical" evidence="5">
    <location>
        <begin position="246"/>
        <end position="266"/>
    </location>
</feature>
<gene>
    <name evidence="7" type="ORF">FKY71_08725</name>
</gene>
<feature type="transmembrane region" description="Helical" evidence="5">
    <location>
        <begin position="51"/>
        <end position="67"/>
    </location>
</feature>
<keyword evidence="2 5" id="KW-0812">Transmembrane</keyword>
<evidence type="ECO:0000256" key="3">
    <source>
        <dbReference type="ARBA" id="ARBA00022989"/>
    </source>
</evidence>
<dbReference type="GO" id="GO:0016020">
    <property type="term" value="C:membrane"/>
    <property type="evidence" value="ECO:0007669"/>
    <property type="project" value="UniProtKB-SubCell"/>
</dbReference>
<evidence type="ECO:0000313" key="8">
    <source>
        <dbReference type="Proteomes" id="UP000315400"/>
    </source>
</evidence>
<feature type="transmembrane region" description="Helical" evidence="5">
    <location>
        <begin position="179"/>
        <end position="196"/>
    </location>
</feature>
<dbReference type="EMBL" id="VIFK01000063">
    <property type="protein sequence ID" value="TQE99415.1"/>
    <property type="molecule type" value="Genomic_DNA"/>
</dbReference>
<keyword evidence="4 5" id="KW-0472">Membrane</keyword>
<dbReference type="PANTHER" id="PTHR37422">
    <property type="entry name" value="TEICHURONIC ACID BIOSYNTHESIS PROTEIN TUAE"/>
    <property type="match status" value="1"/>
</dbReference>
<comment type="subcellular location">
    <subcellularLocation>
        <location evidence="1">Membrane</location>
        <topology evidence="1">Multi-pass membrane protein</topology>
    </subcellularLocation>
</comment>
<reference evidence="7 8" key="1">
    <citation type="submission" date="2019-06" db="EMBL/GenBank/DDBJ databases">
        <title>Metagenome assembled Genome of Spiribacter salinus SL48-SHIP from the microbial mat of Salt Lake 48 (Novosibirsk region, Russia).</title>
        <authorList>
            <person name="Shipova A."/>
            <person name="Rozanov A.S."/>
            <person name="Bryanskaya A.V."/>
            <person name="Peltek S.E."/>
        </authorList>
    </citation>
    <scope>NUCLEOTIDE SEQUENCE [LARGE SCALE GENOMIC DNA]</scope>
    <source>
        <strain evidence="7">SL48-SHIP-2</strain>
    </source>
</reference>
<evidence type="ECO:0000256" key="1">
    <source>
        <dbReference type="ARBA" id="ARBA00004141"/>
    </source>
</evidence>
<name>A0A540VRM2_9GAMM</name>
<organism evidence="7 8">
    <name type="scientific">Spiribacter salinus</name>
    <dbReference type="NCBI Taxonomy" id="1335746"/>
    <lineage>
        <taxon>Bacteria</taxon>
        <taxon>Pseudomonadati</taxon>
        <taxon>Pseudomonadota</taxon>
        <taxon>Gammaproteobacteria</taxon>
        <taxon>Chromatiales</taxon>
        <taxon>Ectothiorhodospiraceae</taxon>
        <taxon>Spiribacter</taxon>
    </lineage>
</organism>
<evidence type="ECO:0000256" key="2">
    <source>
        <dbReference type="ARBA" id="ARBA00022692"/>
    </source>
</evidence>
<dbReference type="GO" id="GO:0016874">
    <property type="term" value="F:ligase activity"/>
    <property type="evidence" value="ECO:0007669"/>
    <property type="project" value="UniProtKB-KW"/>
</dbReference>
<feature type="domain" description="O-antigen ligase-related" evidence="6">
    <location>
        <begin position="213"/>
        <end position="340"/>
    </location>
</feature>
<dbReference type="AlphaFoldDB" id="A0A540VRM2"/>
<evidence type="ECO:0000256" key="4">
    <source>
        <dbReference type="ARBA" id="ARBA00023136"/>
    </source>
</evidence>
<keyword evidence="7" id="KW-0436">Ligase</keyword>
<comment type="caution">
    <text evidence="7">The sequence shown here is derived from an EMBL/GenBank/DDBJ whole genome shotgun (WGS) entry which is preliminary data.</text>
</comment>
<dbReference type="InterPro" id="IPR007016">
    <property type="entry name" value="O-antigen_ligase-rel_domated"/>
</dbReference>
<dbReference type="Pfam" id="PF04932">
    <property type="entry name" value="Wzy_C"/>
    <property type="match status" value="1"/>
</dbReference>
<dbReference type="InterPro" id="IPR051533">
    <property type="entry name" value="WaaL-like"/>
</dbReference>
<feature type="transmembrane region" description="Helical" evidence="5">
    <location>
        <begin position="23"/>
        <end position="42"/>
    </location>
</feature>
<evidence type="ECO:0000313" key="7">
    <source>
        <dbReference type="EMBL" id="TQE99415.1"/>
    </source>
</evidence>